<reference evidence="2 3" key="1">
    <citation type="submission" date="2017-08" db="EMBL/GenBank/DDBJ databases">
        <title>Infants hospitalized years apart are colonized by the same room-sourced microbial strains.</title>
        <authorList>
            <person name="Brooks B."/>
            <person name="Olm M.R."/>
            <person name="Firek B.A."/>
            <person name="Baker R."/>
            <person name="Thomas B.C."/>
            <person name="Morowitz M.J."/>
            <person name="Banfield J.F."/>
        </authorList>
    </citation>
    <scope>NUCLEOTIDE SEQUENCE [LARGE SCALE GENOMIC DNA]</scope>
    <source>
        <strain evidence="2">S2_005_002_R2_34</strain>
    </source>
</reference>
<proteinExistence type="predicted"/>
<name>A0A2W5NDL7_RHOSU</name>
<dbReference type="Pfam" id="PF11348">
    <property type="entry name" value="DUF3150"/>
    <property type="match status" value="1"/>
</dbReference>
<sequence>MTRVSVLRDVTIILPFFQIWSGGSRMDSADYVGINDDELPPEVAASRGAKKLIDPSVLRPLSRYRGKAERICASAGVRFLNGWAVPNGDVKTTVKKLEAVIGEFDADLARFFDDYETLVDEWVNHLAQDRPDFAAKINEARIPRGRVEMRFGRSLSVFRVSGSDQDQADTMSGARDSLREQVLNSVWAEFGMVAEKLRFVPNGFFKVSIRAKFRRISDRLTRFGFCDETGMFRRFIAALEPFQNGQGTIVEAEYQALRNLFSNVVDPVSLEDAIVAASPALVSGPAWVPATLDLPAPPVASFEAAAEPETPAEPDASLEVAVTPDAPVIPDVPERAEAPVPPATPELAPPPDPMPDLPTAVRAPVTVLAETPVPQPAPRTETPVPVPAAMPRRRVVSSLNW</sequence>
<feature type="compositionally biased region" description="Pro residues" evidence="1">
    <location>
        <begin position="339"/>
        <end position="356"/>
    </location>
</feature>
<accession>A0A2W5NDL7</accession>
<dbReference type="AlphaFoldDB" id="A0A2W5NDL7"/>
<gene>
    <name evidence="2" type="ORF">DI556_13500</name>
</gene>
<organism evidence="2 3">
    <name type="scientific">Rhodovulum sulfidophilum</name>
    <name type="common">Rhodobacter sulfidophilus</name>
    <dbReference type="NCBI Taxonomy" id="35806"/>
    <lineage>
        <taxon>Bacteria</taxon>
        <taxon>Pseudomonadati</taxon>
        <taxon>Pseudomonadota</taxon>
        <taxon>Alphaproteobacteria</taxon>
        <taxon>Rhodobacterales</taxon>
        <taxon>Paracoccaceae</taxon>
        <taxon>Rhodovulum</taxon>
    </lineage>
</organism>
<dbReference type="Proteomes" id="UP000249185">
    <property type="component" value="Unassembled WGS sequence"/>
</dbReference>
<evidence type="ECO:0000313" key="3">
    <source>
        <dbReference type="Proteomes" id="UP000249185"/>
    </source>
</evidence>
<dbReference type="InterPro" id="IPR021496">
    <property type="entry name" value="DUF3150"/>
</dbReference>
<evidence type="ECO:0000313" key="2">
    <source>
        <dbReference type="EMBL" id="PZQ48825.1"/>
    </source>
</evidence>
<protein>
    <recommendedName>
        <fullName evidence="4">DUF3150 domain-containing protein</fullName>
    </recommendedName>
</protein>
<feature type="region of interest" description="Disordered" evidence="1">
    <location>
        <begin position="333"/>
        <end position="389"/>
    </location>
</feature>
<evidence type="ECO:0008006" key="4">
    <source>
        <dbReference type="Google" id="ProtNLM"/>
    </source>
</evidence>
<dbReference type="EMBL" id="QFPW01000010">
    <property type="protein sequence ID" value="PZQ48825.1"/>
    <property type="molecule type" value="Genomic_DNA"/>
</dbReference>
<evidence type="ECO:0000256" key="1">
    <source>
        <dbReference type="SAM" id="MobiDB-lite"/>
    </source>
</evidence>
<comment type="caution">
    <text evidence="2">The sequence shown here is derived from an EMBL/GenBank/DDBJ whole genome shotgun (WGS) entry which is preliminary data.</text>
</comment>